<evidence type="ECO:0000259" key="2">
    <source>
        <dbReference type="Pfam" id="PF20493"/>
    </source>
</evidence>
<dbReference type="Pfam" id="PF20493">
    <property type="entry name" value="WD-like_fungi"/>
    <property type="match status" value="1"/>
</dbReference>
<proteinExistence type="predicted"/>
<feature type="chain" id="PRO_5016918924" description="WD-like domain-containing protein" evidence="1">
    <location>
        <begin position="24"/>
        <end position="260"/>
    </location>
</feature>
<dbReference type="AlphaFoldDB" id="A0A366REL9"/>
<dbReference type="InterPro" id="IPR046925">
    <property type="entry name" value="WD-like_fungi"/>
</dbReference>
<keyword evidence="1" id="KW-0732">Signal</keyword>
<organism evidence="3 4">
    <name type="scientific">Fusarium coffeatum</name>
    <dbReference type="NCBI Taxonomy" id="231269"/>
    <lineage>
        <taxon>Eukaryota</taxon>
        <taxon>Fungi</taxon>
        <taxon>Dikarya</taxon>
        <taxon>Ascomycota</taxon>
        <taxon>Pezizomycotina</taxon>
        <taxon>Sordariomycetes</taxon>
        <taxon>Hypocreomycetidae</taxon>
        <taxon>Hypocreales</taxon>
        <taxon>Nectriaceae</taxon>
        <taxon>Fusarium</taxon>
        <taxon>Fusarium incarnatum-equiseti species complex</taxon>
    </lineage>
</organism>
<keyword evidence="4" id="KW-1185">Reference proteome</keyword>
<evidence type="ECO:0000313" key="4">
    <source>
        <dbReference type="Proteomes" id="UP000253153"/>
    </source>
</evidence>
<evidence type="ECO:0000313" key="3">
    <source>
        <dbReference type="EMBL" id="RBR15609.1"/>
    </source>
</evidence>
<dbReference type="EMBL" id="QKXC01000153">
    <property type="protein sequence ID" value="RBR15609.1"/>
    <property type="molecule type" value="Genomic_DNA"/>
</dbReference>
<accession>A0A366REL9</accession>
<dbReference type="RefSeq" id="XP_031014507.1">
    <property type="nucleotide sequence ID" value="XM_031161391.1"/>
</dbReference>
<dbReference type="OrthoDB" id="5100247at2759"/>
<feature type="domain" description="WD-like" evidence="2">
    <location>
        <begin position="45"/>
        <end position="259"/>
    </location>
</feature>
<protein>
    <recommendedName>
        <fullName evidence="2">WD-like domain-containing protein</fullName>
    </recommendedName>
</protein>
<comment type="caution">
    <text evidence="3">The sequence shown here is derived from an EMBL/GenBank/DDBJ whole genome shotgun (WGS) entry which is preliminary data.</text>
</comment>
<dbReference type="Proteomes" id="UP000253153">
    <property type="component" value="Unassembled WGS sequence"/>
</dbReference>
<feature type="signal peptide" evidence="1">
    <location>
        <begin position="1"/>
        <end position="23"/>
    </location>
</feature>
<sequence>MTISYLQLFLTLSTLCGLIEVSAETNETDLVEQLFLDISIYSVVNSVDGIPTIEPWASQYVAALQERRFGDAIWARYHMMGEVENGIVGDTNLTVPQSIEEDAVGYKTYAPEQFAQALSIYANTSSEDTKPEILELISNVKALDSTGLEDRTTYSIRCSGDHLAYRSSCYQVLDHMSQQKVLIGRNVRTLFSYHSCSLRVGPYNRGADLTYNTAHAVARLIEEQCARVPACCNSVKVSGYSPKNSGHRKVCLSSKSTGCY</sequence>
<reference evidence="3 4" key="1">
    <citation type="submission" date="2018-06" db="EMBL/GenBank/DDBJ databases">
        <title>Fusarium incarnatum-equiseti species complex species 28.</title>
        <authorList>
            <person name="Gardiner D.M."/>
        </authorList>
    </citation>
    <scope>NUCLEOTIDE SEQUENCE [LARGE SCALE GENOMIC DNA]</scope>
    <source>
        <strain evidence="3 4">FIESC_28</strain>
    </source>
</reference>
<gene>
    <name evidence="3" type="ORF">FIESC28_07250</name>
</gene>
<evidence type="ECO:0000256" key="1">
    <source>
        <dbReference type="SAM" id="SignalP"/>
    </source>
</evidence>
<name>A0A366REL9_9HYPO</name>
<dbReference type="GeneID" id="41996687"/>